<organism evidence="2 3">
    <name type="scientific">Luteimonas flava</name>
    <dbReference type="NCBI Taxonomy" id="3115822"/>
    <lineage>
        <taxon>Bacteria</taxon>
        <taxon>Pseudomonadati</taxon>
        <taxon>Pseudomonadota</taxon>
        <taxon>Gammaproteobacteria</taxon>
        <taxon>Lysobacterales</taxon>
        <taxon>Lysobacteraceae</taxon>
        <taxon>Luteimonas</taxon>
    </lineage>
</organism>
<evidence type="ECO:0000256" key="1">
    <source>
        <dbReference type="SAM" id="SignalP"/>
    </source>
</evidence>
<evidence type="ECO:0000313" key="3">
    <source>
        <dbReference type="Proteomes" id="UP001358324"/>
    </source>
</evidence>
<gene>
    <name evidence="2" type="ORF">V3391_00870</name>
</gene>
<name>A0ABU7WB83_9GAMM</name>
<feature type="chain" id="PRO_5046709284" evidence="1">
    <location>
        <begin position="26"/>
        <end position="368"/>
    </location>
</feature>
<proteinExistence type="predicted"/>
<dbReference type="RefSeq" id="WP_332076532.1">
    <property type="nucleotide sequence ID" value="NZ_JAZHBM010000001.1"/>
</dbReference>
<dbReference type="Pfam" id="PF01963">
    <property type="entry name" value="TraB_PrgY_gumN"/>
    <property type="match status" value="1"/>
</dbReference>
<dbReference type="CDD" id="cd14788">
    <property type="entry name" value="GumN"/>
    <property type="match status" value="1"/>
</dbReference>
<keyword evidence="3" id="KW-1185">Reference proteome</keyword>
<accession>A0ABU7WB83</accession>
<evidence type="ECO:0000313" key="2">
    <source>
        <dbReference type="EMBL" id="MEF3080768.1"/>
    </source>
</evidence>
<dbReference type="Proteomes" id="UP001358324">
    <property type="component" value="Unassembled WGS sequence"/>
</dbReference>
<protein>
    <submittedName>
        <fullName evidence="2">TraB/GumN family protein</fullName>
    </submittedName>
</protein>
<reference evidence="2 3" key="1">
    <citation type="submission" date="2024-01" db="EMBL/GenBank/DDBJ databases">
        <title>Novel species of the genus Luteimonas isolated from rivers.</title>
        <authorList>
            <person name="Lu H."/>
        </authorList>
    </citation>
    <scope>NUCLEOTIDE SEQUENCE [LARGE SCALE GENOMIC DNA]</scope>
    <source>
        <strain evidence="2 3">SMYT11W</strain>
    </source>
</reference>
<comment type="caution">
    <text evidence="2">The sequence shown here is derived from an EMBL/GenBank/DDBJ whole genome shotgun (WGS) entry which is preliminary data.</text>
</comment>
<feature type="signal peptide" evidence="1">
    <location>
        <begin position="1"/>
        <end position="25"/>
    </location>
</feature>
<keyword evidence="1" id="KW-0732">Signal</keyword>
<dbReference type="EMBL" id="JAZHBM010000001">
    <property type="protein sequence ID" value="MEF3080768.1"/>
    <property type="molecule type" value="Genomic_DNA"/>
</dbReference>
<dbReference type="InterPro" id="IPR002816">
    <property type="entry name" value="TraB/PrgY/GumN_fam"/>
</dbReference>
<sequence length="368" mass="39473">MGKRFGGVSLAFAMASILAVPNVHAQDAAARLSTPVAPSDPSDVRDMETVVVTGVHPGPGLWRVRRGDHTLYILGTQSPLPKSMTWRSDEVREVLAEAGVVLGPPGVRVGSDIGIFRGLTMLPAAMRAARNPDGATLDELLPADVYQRWSALKQRYIGRDRGIERKRPQIAVYELYRAALDANGLREGGVITPVLDDVLKARGMKLTPTTLEVKIDDPRAALAEFRKEGLKPEDVSCLRETLDVIERGLPQVATRANAWAAGDLDVLRATAGQGSQLQACMSSFLQTDTARKRGLDDLEARVRAHWLAAADQALDAHPVSFATLSVNDLLGTAGYLAALRPRVDAVLAPDEADAIEDVDAEGIDAATP</sequence>